<dbReference type="AlphaFoldDB" id="A0A0N5BZL8"/>
<feature type="chain" id="PRO_5005895095" evidence="1">
    <location>
        <begin position="22"/>
        <end position="85"/>
    </location>
</feature>
<feature type="signal peptide" evidence="1">
    <location>
        <begin position="1"/>
        <end position="21"/>
    </location>
</feature>
<proteinExistence type="predicted"/>
<protein>
    <submittedName>
        <fullName evidence="3">Uncharacterized protein</fullName>
    </submittedName>
</protein>
<name>A0A0N5BZL8_STREA</name>
<evidence type="ECO:0000313" key="3">
    <source>
        <dbReference type="WBParaSite" id="SPAL_0001120900.1"/>
    </source>
</evidence>
<sequence length="85" mass="9575">MFLRLLTVLLIISIFSNFYGSFFVNGGGGVAVIGRPHFQVGTENNSGRVRIKCRDGTETSEPKEIKNNNEYKVYLKDHRKTIPGK</sequence>
<dbReference type="Proteomes" id="UP000046392">
    <property type="component" value="Unplaced"/>
</dbReference>
<keyword evidence="2" id="KW-1185">Reference proteome</keyword>
<evidence type="ECO:0000313" key="2">
    <source>
        <dbReference type="Proteomes" id="UP000046392"/>
    </source>
</evidence>
<reference evidence="3" key="1">
    <citation type="submission" date="2017-02" db="UniProtKB">
        <authorList>
            <consortium name="WormBaseParasite"/>
        </authorList>
    </citation>
    <scope>IDENTIFICATION</scope>
</reference>
<organism evidence="2 3">
    <name type="scientific">Strongyloides papillosus</name>
    <name type="common">Intestinal threadworm</name>
    <dbReference type="NCBI Taxonomy" id="174720"/>
    <lineage>
        <taxon>Eukaryota</taxon>
        <taxon>Metazoa</taxon>
        <taxon>Ecdysozoa</taxon>
        <taxon>Nematoda</taxon>
        <taxon>Chromadorea</taxon>
        <taxon>Rhabditida</taxon>
        <taxon>Tylenchina</taxon>
        <taxon>Panagrolaimomorpha</taxon>
        <taxon>Strongyloidoidea</taxon>
        <taxon>Strongyloididae</taxon>
        <taxon>Strongyloides</taxon>
    </lineage>
</organism>
<evidence type="ECO:0000256" key="1">
    <source>
        <dbReference type="SAM" id="SignalP"/>
    </source>
</evidence>
<accession>A0A0N5BZL8</accession>
<dbReference type="WBParaSite" id="SPAL_0001120900.1">
    <property type="protein sequence ID" value="SPAL_0001120900.1"/>
    <property type="gene ID" value="SPAL_0001120900"/>
</dbReference>
<keyword evidence="1" id="KW-0732">Signal</keyword>